<keyword evidence="6 9" id="KW-1133">Transmembrane helix</keyword>
<feature type="transmembrane region" description="Helical" evidence="9">
    <location>
        <begin position="83"/>
        <end position="104"/>
    </location>
</feature>
<reference evidence="11 12" key="1">
    <citation type="submission" date="2021-06" db="EMBL/GenBank/DDBJ databases">
        <title>Bacillus sp. RD4P76, an endophyte from a halophyte.</title>
        <authorList>
            <person name="Sun J.-Q."/>
        </authorList>
    </citation>
    <scope>NUCLEOTIDE SEQUENCE [LARGE SCALE GENOMIC DNA]</scope>
    <source>
        <strain evidence="11 12">JCM 17098</strain>
    </source>
</reference>
<evidence type="ECO:0000256" key="1">
    <source>
        <dbReference type="ARBA" id="ARBA00004429"/>
    </source>
</evidence>
<keyword evidence="5 9" id="KW-0812">Transmembrane</keyword>
<evidence type="ECO:0000256" key="2">
    <source>
        <dbReference type="ARBA" id="ARBA00022448"/>
    </source>
</evidence>
<evidence type="ECO:0000313" key="12">
    <source>
        <dbReference type="Proteomes" id="UP000790580"/>
    </source>
</evidence>
<dbReference type="PANTHER" id="PTHR35011">
    <property type="entry name" value="2,3-DIKETO-L-GULONATE TRAP TRANSPORTER SMALL PERMEASE PROTEIN YIAM"/>
    <property type="match status" value="1"/>
</dbReference>
<dbReference type="RefSeq" id="WP_216943359.1">
    <property type="nucleotide sequence ID" value="NZ_JAHQCR010000051.1"/>
</dbReference>
<evidence type="ECO:0000313" key="11">
    <source>
        <dbReference type="EMBL" id="MBU9722348.1"/>
    </source>
</evidence>
<comment type="subcellular location">
    <subcellularLocation>
        <location evidence="1">Cell inner membrane</location>
        <topology evidence="1">Multi-pass membrane protein</topology>
    </subcellularLocation>
</comment>
<evidence type="ECO:0000256" key="4">
    <source>
        <dbReference type="ARBA" id="ARBA00022519"/>
    </source>
</evidence>
<keyword evidence="12" id="KW-1185">Reference proteome</keyword>
<feature type="transmembrane region" description="Helical" evidence="9">
    <location>
        <begin position="44"/>
        <end position="62"/>
    </location>
</feature>
<dbReference type="InterPro" id="IPR055348">
    <property type="entry name" value="DctQ"/>
</dbReference>
<name>A0ABS6JUU6_9BACI</name>
<keyword evidence="4" id="KW-0997">Cell inner membrane</keyword>
<accession>A0ABS6JUU6</accession>
<protein>
    <submittedName>
        <fullName evidence="11">TRAP transporter small permease</fullName>
    </submittedName>
</protein>
<feature type="transmembrane region" description="Helical" evidence="9">
    <location>
        <begin position="12"/>
        <end position="29"/>
    </location>
</feature>
<organism evidence="11 12">
    <name type="scientific">Evansella alkalicola</name>
    <dbReference type="NCBI Taxonomy" id="745819"/>
    <lineage>
        <taxon>Bacteria</taxon>
        <taxon>Bacillati</taxon>
        <taxon>Bacillota</taxon>
        <taxon>Bacilli</taxon>
        <taxon>Bacillales</taxon>
        <taxon>Bacillaceae</taxon>
        <taxon>Evansella</taxon>
    </lineage>
</organism>
<comment type="similarity">
    <text evidence="8">Belongs to the TRAP transporter small permease family.</text>
</comment>
<evidence type="ECO:0000256" key="7">
    <source>
        <dbReference type="ARBA" id="ARBA00023136"/>
    </source>
</evidence>
<evidence type="ECO:0000256" key="5">
    <source>
        <dbReference type="ARBA" id="ARBA00022692"/>
    </source>
</evidence>
<feature type="transmembrane region" description="Helical" evidence="9">
    <location>
        <begin position="124"/>
        <end position="141"/>
    </location>
</feature>
<dbReference type="InterPro" id="IPR007387">
    <property type="entry name" value="TRAP_DctQ"/>
</dbReference>
<evidence type="ECO:0000259" key="10">
    <source>
        <dbReference type="Pfam" id="PF04290"/>
    </source>
</evidence>
<evidence type="ECO:0000256" key="3">
    <source>
        <dbReference type="ARBA" id="ARBA00022475"/>
    </source>
</evidence>
<dbReference type="Pfam" id="PF04290">
    <property type="entry name" value="DctQ"/>
    <property type="match status" value="1"/>
</dbReference>
<keyword evidence="7 9" id="KW-0472">Membrane</keyword>
<dbReference type="Proteomes" id="UP000790580">
    <property type="component" value="Unassembled WGS sequence"/>
</dbReference>
<comment type="caution">
    <text evidence="11">The sequence shown here is derived from an EMBL/GenBank/DDBJ whole genome shotgun (WGS) entry which is preliminary data.</text>
</comment>
<gene>
    <name evidence="11" type="ORF">KS407_12995</name>
</gene>
<evidence type="ECO:0000256" key="9">
    <source>
        <dbReference type="SAM" id="Phobius"/>
    </source>
</evidence>
<keyword evidence="2" id="KW-0813">Transport</keyword>
<feature type="domain" description="Tripartite ATP-independent periplasmic transporters DctQ component" evidence="10">
    <location>
        <begin position="20"/>
        <end position="149"/>
    </location>
</feature>
<keyword evidence="3" id="KW-1003">Cell membrane</keyword>
<dbReference type="PANTHER" id="PTHR35011:SF5">
    <property type="entry name" value="SIALIC ACID TRAP TRANSPORTER SMALL PERMEASE PROTEIN SIAQ"/>
    <property type="match status" value="1"/>
</dbReference>
<dbReference type="EMBL" id="JAHQCR010000051">
    <property type="protein sequence ID" value="MBU9722348.1"/>
    <property type="molecule type" value="Genomic_DNA"/>
</dbReference>
<sequence length="155" mass="18323">MGKLFNKLEEIIGGSLFIVMLIVLVFQIFSRKVLNDPIIWSEQLARFLFVYVAYLAVSLEIKNDGHVRIEYFFDKLPVKIRTILHYIFQITMGIVLILLIYLGYIMTMRKLPVEIVSLNFSYGYMYVALPVLSLLMLYRLIERNVKEFRQKRGME</sequence>
<evidence type="ECO:0000256" key="8">
    <source>
        <dbReference type="ARBA" id="ARBA00038436"/>
    </source>
</evidence>
<proteinExistence type="inferred from homology"/>
<evidence type="ECO:0000256" key="6">
    <source>
        <dbReference type="ARBA" id="ARBA00022989"/>
    </source>
</evidence>